<dbReference type="eggNOG" id="KOG3519">
    <property type="taxonomic scope" value="Eukaryota"/>
</dbReference>
<dbReference type="Gene3D" id="2.30.29.30">
    <property type="entry name" value="Pleckstrin-homology domain (PH domain)/Phosphotyrosine-binding domain (PTB)"/>
    <property type="match status" value="1"/>
</dbReference>
<dbReference type="VEuPathDB" id="FungiDB:H310_05324"/>
<proteinExistence type="predicted"/>
<dbReference type="InterPro" id="IPR011993">
    <property type="entry name" value="PH-like_dom_sf"/>
</dbReference>
<dbReference type="InterPro" id="IPR000219">
    <property type="entry name" value="DH_dom"/>
</dbReference>
<gene>
    <name evidence="3" type="ORF">H310_05324</name>
</gene>
<dbReference type="RefSeq" id="XP_008868229.1">
    <property type="nucleotide sequence ID" value="XM_008870007.1"/>
</dbReference>
<dbReference type="GeneID" id="20082374"/>
<accession>A0A024U9F9</accession>
<organism evidence="3">
    <name type="scientific">Aphanomyces invadans</name>
    <dbReference type="NCBI Taxonomy" id="157072"/>
    <lineage>
        <taxon>Eukaryota</taxon>
        <taxon>Sar</taxon>
        <taxon>Stramenopiles</taxon>
        <taxon>Oomycota</taxon>
        <taxon>Saprolegniomycetes</taxon>
        <taxon>Saprolegniales</taxon>
        <taxon>Verrucalvaceae</taxon>
        <taxon>Aphanomyces</taxon>
    </lineage>
</organism>
<protein>
    <recommendedName>
        <fullName evidence="2">DH domain-containing protein</fullName>
    </recommendedName>
</protein>
<feature type="region of interest" description="Disordered" evidence="1">
    <location>
        <begin position="30"/>
        <end position="56"/>
    </location>
</feature>
<dbReference type="EMBL" id="KI913960">
    <property type="protein sequence ID" value="ETW02845.1"/>
    <property type="molecule type" value="Genomic_DNA"/>
</dbReference>
<feature type="region of interest" description="Disordered" evidence="1">
    <location>
        <begin position="87"/>
        <end position="114"/>
    </location>
</feature>
<dbReference type="GO" id="GO:0005737">
    <property type="term" value="C:cytoplasm"/>
    <property type="evidence" value="ECO:0007669"/>
    <property type="project" value="TreeGrafter"/>
</dbReference>
<name>A0A024U9F9_9STRA</name>
<dbReference type="OrthoDB" id="207120at2759"/>
<dbReference type="PANTHER" id="PTHR12673">
    <property type="entry name" value="FACIOGENITAL DYSPLASIA PROTEIN"/>
    <property type="match status" value="1"/>
</dbReference>
<evidence type="ECO:0000256" key="1">
    <source>
        <dbReference type="SAM" id="MobiDB-lite"/>
    </source>
</evidence>
<evidence type="ECO:0000313" key="3">
    <source>
        <dbReference type="EMBL" id="ETW02845.1"/>
    </source>
</evidence>
<dbReference type="AlphaFoldDB" id="A0A024U9F9"/>
<dbReference type="STRING" id="157072.A0A024U9F9"/>
<dbReference type="InterPro" id="IPR035899">
    <property type="entry name" value="DBL_dom_sf"/>
</dbReference>
<feature type="domain" description="DH" evidence="2">
    <location>
        <begin position="141"/>
        <end position="322"/>
    </location>
</feature>
<reference evidence="3" key="1">
    <citation type="submission" date="2013-12" db="EMBL/GenBank/DDBJ databases">
        <title>The Genome Sequence of Aphanomyces invadans NJM9701.</title>
        <authorList>
            <consortium name="The Broad Institute Genomics Platform"/>
            <person name="Russ C."/>
            <person name="Tyler B."/>
            <person name="van West P."/>
            <person name="Dieguez-Uribeondo J."/>
            <person name="Young S.K."/>
            <person name="Zeng Q."/>
            <person name="Gargeya S."/>
            <person name="Fitzgerald M."/>
            <person name="Abouelleil A."/>
            <person name="Alvarado L."/>
            <person name="Chapman S.B."/>
            <person name="Gainer-Dewar J."/>
            <person name="Goldberg J."/>
            <person name="Griggs A."/>
            <person name="Gujja S."/>
            <person name="Hansen M."/>
            <person name="Howarth C."/>
            <person name="Imamovic A."/>
            <person name="Ireland A."/>
            <person name="Larimer J."/>
            <person name="McCowan C."/>
            <person name="Murphy C."/>
            <person name="Pearson M."/>
            <person name="Poon T.W."/>
            <person name="Priest M."/>
            <person name="Roberts A."/>
            <person name="Saif S."/>
            <person name="Shea T."/>
            <person name="Sykes S."/>
            <person name="Wortman J."/>
            <person name="Nusbaum C."/>
            <person name="Birren B."/>
        </authorList>
    </citation>
    <scope>NUCLEOTIDE SEQUENCE [LARGE SCALE GENOMIC DNA]</scope>
    <source>
        <strain evidence="3">NJM9701</strain>
    </source>
</reference>
<dbReference type="InterPro" id="IPR051092">
    <property type="entry name" value="FYVE_RhoGEF_PH"/>
</dbReference>
<dbReference type="SMART" id="SM00325">
    <property type="entry name" value="RhoGEF"/>
    <property type="match status" value="1"/>
</dbReference>
<dbReference type="PANTHER" id="PTHR12673:SF159">
    <property type="entry name" value="LD03170P"/>
    <property type="match status" value="1"/>
</dbReference>
<feature type="compositionally biased region" description="Low complexity" evidence="1">
    <location>
        <begin position="47"/>
        <end position="56"/>
    </location>
</feature>
<dbReference type="GO" id="GO:0005085">
    <property type="term" value="F:guanyl-nucleotide exchange factor activity"/>
    <property type="evidence" value="ECO:0007669"/>
    <property type="project" value="InterPro"/>
</dbReference>
<dbReference type="PROSITE" id="PS50010">
    <property type="entry name" value="DH_2"/>
    <property type="match status" value="1"/>
</dbReference>
<sequence length="533" mass="59993">MMVDSPHRPSRSGSSPLAWTADMLHFFGKRSSIDSNPSSDDGAVDDSTASPSSSLSSSKHMFKSLLVRRFSKHRLLLDESHRPLYHGPTIRLAPTAPSTLHSEPEAPPGAAPSSLRSTVLLDEELQPTSVDWNPHYPWFCIVTEIVDTEVTFVETLQTLHQVFNHVFHDKHKYSHPSLLALRSATASLLTLHMDICDGIRRPADMLHLSQDTLHLARVFQTHLPYFKLYAQYCLAYTDVSTMLRVRKRIVTTELQQFVAAICAAAQLLQVDLQSEMIKPVQRLCRYPLLMSELRHHAPEALQHTLQDLLHATKVVAATVNDRVQADQNNAKFLRLRRKLQLGFGCPEVMVPTRQYVMEAAVHVATQVRMVPWTMLTTRPQTLVLLSDVLLITKRRRHKRLQVCKVLPLILLTVDEISAMEFPKWSRAKCFVLRCKYRTASQVVGCDCCVAQNRRCRTDGGHGGSYSINGHGKSYVVVCDCEKRKLELLSVFRDTLAQVADAMASPGQNNMTMVLPHQPFALRQTRLASSVTAV</sequence>
<dbReference type="Gene3D" id="1.20.900.10">
    <property type="entry name" value="Dbl homology (DH) domain"/>
    <property type="match status" value="1"/>
</dbReference>
<evidence type="ECO:0000259" key="2">
    <source>
        <dbReference type="PROSITE" id="PS50010"/>
    </source>
</evidence>
<dbReference type="SUPFAM" id="SSF48065">
    <property type="entry name" value="DBL homology domain (DH-domain)"/>
    <property type="match status" value="1"/>
</dbReference>
<dbReference type="Pfam" id="PF00621">
    <property type="entry name" value="RhoGEF"/>
    <property type="match status" value="1"/>
</dbReference>